<gene>
    <name evidence="1" type="ORF">BEK98_18635</name>
</gene>
<reference evidence="1 2" key="1">
    <citation type="submission" date="2016-07" db="EMBL/GenBank/DDBJ databases">
        <title>Draft genome of Streptomyces diastatochromogenes.</title>
        <authorList>
            <person name="Podduturi R."/>
            <person name="Lukassen M.B."/>
            <person name="Clausen N."/>
            <person name="Nielsen J.L."/>
            <person name="Jorgensen N.O."/>
        </authorList>
    </citation>
    <scope>NUCLEOTIDE SEQUENCE [LARGE SCALE GENOMIC DNA]</scope>
    <source>
        <strain evidence="1 2">DSM 40608</strain>
    </source>
</reference>
<evidence type="ECO:0000313" key="2">
    <source>
        <dbReference type="Proteomes" id="UP000215483"/>
    </source>
</evidence>
<keyword evidence="2" id="KW-1185">Reference proteome</keyword>
<dbReference type="InterPro" id="IPR010985">
    <property type="entry name" value="Ribbon_hlx_hlx"/>
</dbReference>
<proteinExistence type="predicted"/>
<protein>
    <recommendedName>
        <fullName evidence="3">CopG family transcriptional regulator</fullName>
    </recommendedName>
</protein>
<dbReference type="SUPFAM" id="SSF47598">
    <property type="entry name" value="Ribbon-helix-helix"/>
    <property type="match status" value="1"/>
</dbReference>
<dbReference type="GO" id="GO:0006355">
    <property type="term" value="P:regulation of DNA-templated transcription"/>
    <property type="evidence" value="ECO:0007669"/>
    <property type="project" value="InterPro"/>
</dbReference>
<dbReference type="AlphaFoldDB" id="A0A233SG36"/>
<sequence length="66" mass="7228">MQELTLSLDPATRQALDDLADASGRGTEEVVLDAVRRYLDEEGAAVRAHAERLALSHADLLRRLGE</sequence>
<dbReference type="OrthoDB" id="4272652at2"/>
<dbReference type="Proteomes" id="UP000215483">
    <property type="component" value="Unassembled WGS sequence"/>
</dbReference>
<accession>A0A233SG36</accession>
<evidence type="ECO:0008006" key="3">
    <source>
        <dbReference type="Google" id="ProtNLM"/>
    </source>
</evidence>
<dbReference type="EMBL" id="MCGQ01000015">
    <property type="protein sequence ID" value="OXY94607.1"/>
    <property type="molecule type" value="Genomic_DNA"/>
</dbReference>
<dbReference type="RefSeq" id="WP_094217772.1">
    <property type="nucleotide sequence ID" value="NZ_MCGQ01000015.1"/>
</dbReference>
<organism evidence="1 2">
    <name type="scientific">Streptomyces diastatochromogenes</name>
    <dbReference type="NCBI Taxonomy" id="42236"/>
    <lineage>
        <taxon>Bacteria</taxon>
        <taxon>Bacillati</taxon>
        <taxon>Actinomycetota</taxon>
        <taxon>Actinomycetes</taxon>
        <taxon>Kitasatosporales</taxon>
        <taxon>Streptomycetaceae</taxon>
        <taxon>Streptomyces</taxon>
    </lineage>
</organism>
<comment type="caution">
    <text evidence="1">The sequence shown here is derived from an EMBL/GenBank/DDBJ whole genome shotgun (WGS) entry which is preliminary data.</text>
</comment>
<name>A0A233SG36_STRDA</name>
<evidence type="ECO:0000313" key="1">
    <source>
        <dbReference type="EMBL" id="OXY94607.1"/>
    </source>
</evidence>